<keyword evidence="2" id="KW-1185">Reference proteome</keyword>
<dbReference type="OrthoDB" id="2396944at2759"/>
<dbReference type="Proteomes" id="UP000789508">
    <property type="component" value="Unassembled WGS sequence"/>
</dbReference>
<comment type="caution">
    <text evidence="1">The sequence shown here is derived from an EMBL/GenBank/DDBJ whole genome shotgun (WGS) entry which is preliminary data.</text>
</comment>
<reference evidence="1" key="1">
    <citation type="submission" date="2021-06" db="EMBL/GenBank/DDBJ databases">
        <authorList>
            <person name="Kallberg Y."/>
            <person name="Tangrot J."/>
            <person name="Rosling A."/>
        </authorList>
    </citation>
    <scope>NUCLEOTIDE SEQUENCE</scope>
    <source>
        <strain evidence="1">FL130A</strain>
    </source>
</reference>
<feature type="non-terminal residue" evidence="1">
    <location>
        <position position="1"/>
    </location>
</feature>
<name>A0A9N9IZW1_9GLOM</name>
<protein>
    <submittedName>
        <fullName evidence="1">506_t:CDS:1</fullName>
    </submittedName>
</protein>
<gene>
    <name evidence="1" type="ORF">ALEPTO_LOCUS13383</name>
</gene>
<dbReference type="EMBL" id="CAJVPS010042110">
    <property type="protein sequence ID" value="CAG8753433.1"/>
    <property type="molecule type" value="Genomic_DNA"/>
</dbReference>
<feature type="non-terminal residue" evidence="1">
    <location>
        <position position="88"/>
    </location>
</feature>
<organism evidence="1 2">
    <name type="scientific">Ambispora leptoticha</name>
    <dbReference type="NCBI Taxonomy" id="144679"/>
    <lineage>
        <taxon>Eukaryota</taxon>
        <taxon>Fungi</taxon>
        <taxon>Fungi incertae sedis</taxon>
        <taxon>Mucoromycota</taxon>
        <taxon>Glomeromycotina</taxon>
        <taxon>Glomeromycetes</taxon>
        <taxon>Archaeosporales</taxon>
        <taxon>Ambisporaceae</taxon>
        <taxon>Ambispora</taxon>
    </lineage>
</organism>
<dbReference type="AlphaFoldDB" id="A0A9N9IZW1"/>
<sequence>TYFVFGSAAASGSARTYFVFGSMAAVAVQGPIFHSCSARSYFETVTNKALTVIKAAGLVRLKNNTSPLNVLLVGFYSRDDDPQNSTLP</sequence>
<proteinExistence type="predicted"/>
<accession>A0A9N9IZW1</accession>
<evidence type="ECO:0000313" key="2">
    <source>
        <dbReference type="Proteomes" id="UP000789508"/>
    </source>
</evidence>
<evidence type="ECO:0000313" key="1">
    <source>
        <dbReference type="EMBL" id="CAG8753433.1"/>
    </source>
</evidence>